<proteinExistence type="predicted"/>
<dbReference type="AlphaFoldDB" id="A0A9P8REV8"/>
<keyword evidence="1" id="KW-0812">Transmembrane</keyword>
<dbReference type="EMBL" id="JAGPXC010000013">
    <property type="protein sequence ID" value="KAH6643317.1"/>
    <property type="molecule type" value="Genomic_DNA"/>
</dbReference>
<dbReference type="RefSeq" id="XP_045951247.1">
    <property type="nucleotide sequence ID" value="XM_046095017.1"/>
</dbReference>
<feature type="transmembrane region" description="Helical" evidence="1">
    <location>
        <begin position="117"/>
        <end position="134"/>
    </location>
</feature>
<dbReference type="Proteomes" id="UP000758603">
    <property type="component" value="Unassembled WGS sequence"/>
</dbReference>
<evidence type="ECO:0000313" key="3">
    <source>
        <dbReference type="Proteomes" id="UP000758603"/>
    </source>
</evidence>
<keyword evidence="1" id="KW-0472">Membrane</keyword>
<comment type="caution">
    <text evidence="2">The sequence shown here is derived from an EMBL/GenBank/DDBJ whole genome shotgun (WGS) entry which is preliminary data.</text>
</comment>
<reference evidence="2" key="1">
    <citation type="journal article" date="2021" name="Nat. Commun.">
        <title>Genetic determinants of endophytism in the Arabidopsis root mycobiome.</title>
        <authorList>
            <person name="Mesny F."/>
            <person name="Miyauchi S."/>
            <person name="Thiergart T."/>
            <person name="Pickel B."/>
            <person name="Atanasova L."/>
            <person name="Karlsson M."/>
            <person name="Huettel B."/>
            <person name="Barry K.W."/>
            <person name="Haridas S."/>
            <person name="Chen C."/>
            <person name="Bauer D."/>
            <person name="Andreopoulos W."/>
            <person name="Pangilinan J."/>
            <person name="LaButti K."/>
            <person name="Riley R."/>
            <person name="Lipzen A."/>
            <person name="Clum A."/>
            <person name="Drula E."/>
            <person name="Henrissat B."/>
            <person name="Kohler A."/>
            <person name="Grigoriev I.V."/>
            <person name="Martin F.M."/>
            <person name="Hacquard S."/>
        </authorList>
    </citation>
    <scope>NUCLEOTIDE SEQUENCE</scope>
    <source>
        <strain evidence="2">MPI-SDFR-AT-0073</strain>
    </source>
</reference>
<evidence type="ECO:0000256" key="1">
    <source>
        <dbReference type="SAM" id="Phobius"/>
    </source>
</evidence>
<keyword evidence="3" id="KW-1185">Reference proteome</keyword>
<organism evidence="2 3">
    <name type="scientific">Truncatella angustata</name>
    <dbReference type="NCBI Taxonomy" id="152316"/>
    <lineage>
        <taxon>Eukaryota</taxon>
        <taxon>Fungi</taxon>
        <taxon>Dikarya</taxon>
        <taxon>Ascomycota</taxon>
        <taxon>Pezizomycotina</taxon>
        <taxon>Sordariomycetes</taxon>
        <taxon>Xylariomycetidae</taxon>
        <taxon>Amphisphaeriales</taxon>
        <taxon>Sporocadaceae</taxon>
        <taxon>Truncatella</taxon>
    </lineage>
</organism>
<protein>
    <submittedName>
        <fullName evidence="2">Uncharacterized protein</fullName>
    </submittedName>
</protein>
<feature type="transmembrane region" description="Helical" evidence="1">
    <location>
        <begin position="12"/>
        <end position="35"/>
    </location>
</feature>
<accession>A0A9P8REV8</accession>
<dbReference type="GeneID" id="70123910"/>
<dbReference type="InterPro" id="IPR025363">
    <property type="entry name" value="DUF4267"/>
</dbReference>
<name>A0A9P8REV8_9PEZI</name>
<sequence length="135" mass="14171">MSFLPFSISSQSPAVTLASYIFATIHVGFGVNAILRPTHALTFFEFGPPADKGARAMVDSLMAVYGARDIFMGFAIYAAALLGSPRALGWILISATGVAVADGAVCYSHGKGHWGHWNHAPVFTAVGLVALGLFD</sequence>
<gene>
    <name evidence="2" type="ORF">BKA67DRAFT_132694</name>
</gene>
<evidence type="ECO:0000313" key="2">
    <source>
        <dbReference type="EMBL" id="KAH6643317.1"/>
    </source>
</evidence>
<dbReference type="OrthoDB" id="5216128at2759"/>
<dbReference type="Pfam" id="PF14087">
    <property type="entry name" value="DUF4267"/>
    <property type="match status" value="1"/>
</dbReference>
<keyword evidence="1" id="KW-1133">Transmembrane helix</keyword>